<dbReference type="AlphaFoldDB" id="A0AAU7TLT0"/>
<accession>A0AAU7TLT0</accession>
<evidence type="ECO:0000256" key="1">
    <source>
        <dbReference type="SAM" id="MobiDB-lite"/>
    </source>
</evidence>
<proteinExistence type="predicted"/>
<organism evidence="2">
    <name type="scientific">Kribbella sp. HUAS MG21</name>
    <dbReference type="NCBI Taxonomy" id="3160966"/>
    <lineage>
        <taxon>Bacteria</taxon>
        <taxon>Bacillati</taxon>
        <taxon>Actinomycetota</taxon>
        <taxon>Actinomycetes</taxon>
        <taxon>Propionibacteriales</taxon>
        <taxon>Kribbellaceae</taxon>
        <taxon>Kribbella</taxon>
    </lineage>
</organism>
<name>A0AAU7TLT0_9ACTN</name>
<evidence type="ECO:0000313" key="2">
    <source>
        <dbReference type="EMBL" id="XBV27727.1"/>
    </source>
</evidence>
<evidence type="ECO:0008006" key="3">
    <source>
        <dbReference type="Google" id="ProtNLM"/>
    </source>
</evidence>
<dbReference type="RefSeq" id="WP_350280510.1">
    <property type="nucleotide sequence ID" value="NZ_CP158165.1"/>
</dbReference>
<protein>
    <recommendedName>
        <fullName evidence="3">PilZ domain-containing protein</fullName>
    </recommendedName>
</protein>
<reference evidence="2" key="1">
    <citation type="submission" date="2024-06" db="EMBL/GenBank/DDBJ databases">
        <title>Kribbella sp. strain HUAS MG21 genome sequences.</title>
        <authorList>
            <person name="Mo P."/>
        </authorList>
    </citation>
    <scope>NUCLEOTIDE SEQUENCE</scope>
    <source>
        <strain evidence="2">HUAS MG21</strain>
    </source>
</reference>
<gene>
    <name evidence="2" type="ORF">ABN611_15155</name>
</gene>
<feature type="region of interest" description="Disordered" evidence="1">
    <location>
        <begin position="1"/>
        <end position="24"/>
    </location>
</feature>
<dbReference type="EMBL" id="CP158165">
    <property type="protein sequence ID" value="XBV27727.1"/>
    <property type="molecule type" value="Genomic_DNA"/>
</dbReference>
<feature type="compositionally biased region" description="Polar residues" evidence="1">
    <location>
        <begin position="1"/>
        <end position="17"/>
    </location>
</feature>
<sequence>MLEQSRSSKSPTGQGQDQPLAVRADVAGNHAAGRVARVDLVVDDRDAFDHVQLGAAYAMELPVVGSELRWIATVELPDVQGQGLAWDRADPRQPTFWAISRLSHQCILSACR</sequence>